<evidence type="ECO:0000256" key="1">
    <source>
        <dbReference type="ARBA" id="ARBA00009981"/>
    </source>
</evidence>
<sequence length="93" mass="10886">MIVIEAVTTRELRKNFKKYADDIVEYGDTVLVARPENKNVVMISEKEYNSWQETNYLLKSEANRAALKHSIEQLGKQEHFLTPEEFESLNSHE</sequence>
<organism evidence="3 6">
    <name type="scientific">Limosilactobacillus mucosae</name>
    <name type="common">Lactobacillus mucosae</name>
    <dbReference type="NCBI Taxonomy" id="97478"/>
    <lineage>
        <taxon>Bacteria</taxon>
        <taxon>Bacillati</taxon>
        <taxon>Bacillota</taxon>
        <taxon>Bacilli</taxon>
        <taxon>Lactobacillales</taxon>
        <taxon>Lactobacillaceae</taxon>
        <taxon>Limosilactobacillus</taxon>
    </lineage>
</organism>
<dbReference type="EMBL" id="CP062966">
    <property type="protein sequence ID" value="QOL69438.1"/>
    <property type="molecule type" value="Genomic_DNA"/>
</dbReference>
<reference evidence="4" key="3">
    <citation type="submission" date="2023-01" db="EMBL/GenBank/DDBJ databases">
        <title>Genome analysis of 13 Lactobacillus isolated from gut of wild boar.</title>
        <authorList>
            <person name="Papp P."/>
            <person name="Libisch B."/>
            <person name="Nagy T."/>
            <person name="Olasz F."/>
        </authorList>
    </citation>
    <scope>NUCLEOTIDE SEQUENCE</scope>
    <source>
        <strain evidence="4">F108</strain>
    </source>
</reference>
<proteinExistence type="inferred from homology"/>
<evidence type="ECO:0000313" key="6">
    <source>
        <dbReference type="Proteomes" id="UP000030001"/>
    </source>
</evidence>
<name>A0A099YC53_LIMMU</name>
<accession>A0A099YC53</accession>
<dbReference type="Pfam" id="PF02604">
    <property type="entry name" value="PhdYeFM_antitox"/>
    <property type="match status" value="1"/>
</dbReference>
<comment type="function">
    <text evidence="2">Antitoxin component of a type II toxin-antitoxin (TA) system.</text>
</comment>
<dbReference type="Gene3D" id="3.40.1620.10">
    <property type="entry name" value="YefM-like domain"/>
    <property type="match status" value="1"/>
</dbReference>
<dbReference type="Proteomes" id="UP001218021">
    <property type="component" value="Unassembled WGS sequence"/>
</dbReference>
<evidence type="ECO:0000256" key="2">
    <source>
        <dbReference type="RuleBase" id="RU362080"/>
    </source>
</evidence>
<dbReference type="InterPro" id="IPR036165">
    <property type="entry name" value="YefM-like_sf"/>
</dbReference>
<gene>
    <name evidence="5" type="ORF">LM011_08635</name>
    <name evidence="3" type="ORF">LX03_04865</name>
    <name evidence="4" type="ORF">PO158_07325</name>
</gene>
<dbReference type="EMBL" id="JROC01000030">
    <property type="protein sequence ID" value="KGL66976.1"/>
    <property type="molecule type" value="Genomic_DNA"/>
</dbReference>
<protein>
    <recommendedName>
        <fullName evidence="2">Antitoxin</fullName>
    </recommendedName>
</protein>
<evidence type="ECO:0000313" key="7">
    <source>
        <dbReference type="Proteomes" id="UP000593929"/>
    </source>
</evidence>
<dbReference type="Proteomes" id="UP000593929">
    <property type="component" value="Chromosome"/>
</dbReference>
<evidence type="ECO:0000313" key="4">
    <source>
        <dbReference type="EMBL" id="MDC2828093.1"/>
    </source>
</evidence>
<dbReference type="Gene3D" id="6.10.250.330">
    <property type="match status" value="1"/>
</dbReference>
<dbReference type="SUPFAM" id="SSF143120">
    <property type="entry name" value="YefM-like"/>
    <property type="match status" value="1"/>
</dbReference>
<dbReference type="Proteomes" id="UP000030001">
    <property type="component" value="Unassembled WGS sequence"/>
</dbReference>
<comment type="similarity">
    <text evidence="1 2">Belongs to the phD/YefM antitoxin family.</text>
</comment>
<reference evidence="5 7" key="2">
    <citation type="submission" date="2020-10" db="EMBL/GenBank/DDBJ databases">
        <title>Genome sequencing of Lactobacillus mucosae KCTC 21011.</title>
        <authorList>
            <person name="Kim J."/>
        </authorList>
    </citation>
    <scope>NUCLEOTIDE SEQUENCE [LARGE SCALE GENOMIC DNA]</scope>
    <source>
        <strain evidence="5 7">LM011</strain>
    </source>
</reference>
<dbReference type="EMBL" id="JAQOND010000028">
    <property type="protein sequence ID" value="MDC2828093.1"/>
    <property type="molecule type" value="Genomic_DNA"/>
</dbReference>
<evidence type="ECO:0000313" key="5">
    <source>
        <dbReference type="EMBL" id="QOL69438.1"/>
    </source>
</evidence>
<dbReference type="RefSeq" id="WP_006500968.1">
    <property type="nucleotide sequence ID" value="NZ_CABMGR010000008.1"/>
</dbReference>
<dbReference type="AlphaFoldDB" id="A0A099YC53"/>
<evidence type="ECO:0000313" key="3">
    <source>
        <dbReference type="EMBL" id="KGL66976.1"/>
    </source>
</evidence>
<reference evidence="3 6" key="1">
    <citation type="submission" date="2014-09" db="EMBL/GenBank/DDBJ databases">
        <title>Lactobacillus mucosae CRL573 Genome Sequencing.</title>
        <authorList>
            <person name="Bleckwedel J."/>
            <person name="Teran L.C."/>
            <person name="Bonacina J."/>
            <person name="Saavedra L."/>
            <person name="Mozzi F.B."/>
            <person name="Raya R.R."/>
        </authorList>
    </citation>
    <scope>NUCLEOTIDE SEQUENCE [LARGE SCALE GENOMIC DNA]</scope>
    <source>
        <strain evidence="3 6">CRL573</strain>
    </source>
</reference>
<dbReference type="InterPro" id="IPR006442">
    <property type="entry name" value="Antitoxin_Phd/YefM"/>
</dbReference>